<protein>
    <recommendedName>
        <fullName evidence="3">DUF2336 domain-containing protein</fullName>
    </recommendedName>
</protein>
<dbReference type="EMBL" id="AP018664">
    <property type="protein sequence ID" value="BBD97890.1"/>
    <property type="molecule type" value="Genomic_DNA"/>
</dbReference>
<evidence type="ECO:0008006" key="3">
    <source>
        <dbReference type="Google" id="ProtNLM"/>
    </source>
</evidence>
<evidence type="ECO:0000313" key="2">
    <source>
        <dbReference type="Proteomes" id="UP000279959"/>
    </source>
</evidence>
<proteinExistence type="predicted"/>
<dbReference type="Proteomes" id="UP000279959">
    <property type="component" value="Chromosome"/>
</dbReference>
<dbReference type="AlphaFoldDB" id="A0A494WAW9"/>
<sequence length="362" mass="38471">MNAFSSLNGMGMAGGWPVAQVMAGASAVPLGHAVDLAFFFERQDDSRQDALIVEARRHLAGCVHAIEMALRLSLSHAPSVAAALDRLEPSLCWAMIRLQPELLSPSLLAHMRLRAAITLMLRQQGRGAGDAGLHSVADHAAADADTPSLEAAAGLALAEGRWLMPGGEDRPMRPDLPVEHYAELVWTVAACLALAVRRGGAEDGGVAYAALERSGWALLADHDESASPIALADDLVRQLGEGAGAPDLLGRALEEQRFLLFAALAARRLHMDSGQVAEILLLGPVGDVALLCHALGGSDAEHRRLLLWLRPVRPSLSDTLMLEQVERHAAVTGPQADEALALWRTPVAFRAKLTHLRGVTPA</sequence>
<name>A0A494WAW9_9SPHN</name>
<organism evidence="1 2">
    <name type="scientific">Sphingobium amiense</name>
    <dbReference type="NCBI Taxonomy" id="135719"/>
    <lineage>
        <taxon>Bacteria</taxon>
        <taxon>Pseudomonadati</taxon>
        <taxon>Pseudomonadota</taxon>
        <taxon>Alphaproteobacteria</taxon>
        <taxon>Sphingomonadales</taxon>
        <taxon>Sphingomonadaceae</taxon>
        <taxon>Sphingobium</taxon>
    </lineage>
</organism>
<keyword evidence="2" id="KW-1185">Reference proteome</keyword>
<dbReference type="RefSeq" id="WP_066697192.1">
    <property type="nucleotide sequence ID" value="NZ_AP018664.1"/>
</dbReference>
<evidence type="ECO:0000313" key="1">
    <source>
        <dbReference type="EMBL" id="BBD97890.1"/>
    </source>
</evidence>
<dbReference type="KEGG" id="sami:SAMIE_1013910"/>
<reference evidence="1 2" key="1">
    <citation type="submission" date="2018-05" db="EMBL/GenBank/DDBJ databases">
        <title>Complete Genome Sequence of the Nonylphenol-Degrading Bacterium Sphingobium amiense DSM 16289T.</title>
        <authorList>
            <person name="Ootsuka M."/>
            <person name="Nishizawa T."/>
            <person name="Ohta H."/>
        </authorList>
    </citation>
    <scope>NUCLEOTIDE SEQUENCE [LARGE SCALE GENOMIC DNA]</scope>
    <source>
        <strain evidence="1 2">DSM 16289</strain>
    </source>
</reference>
<accession>A0A494WAW9</accession>
<gene>
    <name evidence="1" type="ORF">SAMIE_1013910</name>
</gene>